<feature type="transmembrane region" description="Helical" evidence="6">
    <location>
        <begin position="69"/>
        <end position="86"/>
    </location>
</feature>
<evidence type="ECO:0000256" key="1">
    <source>
        <dbReference type="ARBA" id="ARBA00004370"/>
    </source>
</evidence>
<sequence length="531" mass="55424">MIAFDSIEAQRRTGGKLVLACNAAMVVLTPIGSLVAGNPVAKLAGAATLLALVAFAAYRLAADHFGQRLVSALVLVGQVGLFVLAFNGSPLQGEARMAFLAALALLVAYGEWRIIAAGAVAVASCHGAAELIAPQALGGSGGLMATAFAIGVTAATAWSLIWMTAGVSRLFSTVSARTRNAEQAAEQAEEAREAVVAERNAREQSVAERAALKAAMEAEQNLVVAELDAAITKLADGDLTWRLNQNFAERYEGLRANFNQALERLEAAMGDVTTRASTMSAGVNDMSRASDELARRTEQQAASLVQTATALGQVTVAVNETAENARQANAAAEGARQEAERSDPVVTEAVDAMTQIETSSGQISRIIGVIDEIAFQTNLLALNAGVEAARAGESGRGFAVVAQEVRALAQRSAGAASEIKSLICASTAQVSAGVERVARTREALQRIVARVAEIDSQVNAIARSANDQAQSLCEVNTTVGEMDRVVQQNAAMVEETTAAAHALRSEAQDLSDRIGLFKIAGRLESRARRVA</sequence>
<evidence type="ECO:0000256" key="3">
    <source>
        <dbReference type="ARBA" id="ARBA00029447"/>
    </source>
</evidence>
<dbReference type="PROSITE" id="PS50111">
    <property type="entry name" value="CHEMOTAXIS_TRANSDUC_2"/>
    <property type="match status" value="1"/>
</dbReference>
<dbReference type="InterPro" id="IPR003660">
    <property type="entry name" value="HAMP_dom"/>
</dbReference>
<keyword evidence="6" id="KW-0812">Transmembrane</keyword>
<evidence type="ECO:0000256" key="4">
    <source>
        <dbReference type="PROSITE-ProRule" id="PRU00284"/>
    </source>
</evidence>
<dbReference type="InterPro" id="IPR004089">
    <property type="entry name" value="MCPsignal_dom"/>
</dbReference>
<evidence type="ECO:0000259" key="8">
    <source>
        <dbReference type="PROSITE" id="PS50885"/>
    </source>
</evidence>
<dbReference type="FunFam" id="1.10.287.950:FF:000001">
    <property type="entry name" value="Methyl-accepting chemotaxis sensory transducer"/>
    <property type="match status" value="1"/>
</dbReference>
<accession>A0A290MXM5</accession>
<evidence type="ECO:0000256" key="2">
    <source>
        <dbReference type="ARBA" id="ARBA00022500"/>
    </source>
</evidence>
<reference evidence="10" key="1">
    <citation type="submission" date="2017-09" db="EMBL/GenBank/DDBJ databases">
        <title>Genome evolution observed in wild isolates of Caulobacter crescentus.</title>
        <authorList>
            <person name="Ely B."/>
            <person name="Wilson K."/>
            <person name="Scott D."/>
        </authorList>
    </citation>
    <scope>NUCLEOTIDE SEQUENCE [LARGE SCALE GENOMIC DNA]</scope>
    <source>
        <strain evidence="10">CB13b1a</strain>
    </source>
</reference>
<keyword evidence="4" id="KW-0807">Transducer</keyword>
<dbReference type="CDD" id="cd11386">
    <property type="entry name" value="MCP_signal"/>
    <property type="match status" value="1"/>
</dbReference>
<dbReference type="PRINTS" id="PR00260">
    <property type="entry name" value="CHEMTRNSDUCR"/>
</dbReference>
<evidence type="ECO:0000259" key="7">
    <source>
        <dbReference type="PROSITE" id="PS50111"/>
    </source>
</evidence>
<dbReference type="Gene3D" id="1.10.287.950">
    <property type="entry name" value="Methyl-accepting chemotaxis protein"/>
    <property type="match status" value="1"/>
</dbReference>
<feature type="transmembrane region" description="Helical" evidence="6">
    <location>
        <begin position="43"/>
        <end position="62"/>
    </location>
</feature>
<feature type="transmembrane region" description="Helical" evidence="6">
    <location>
        <begin position="98"/>
        <end position="122"/>
    </location>
</feature>
<name>A0A290MXM5_CAUVI</name>
<dbReference type="SUPFAM" id="SSF58104">
    <property type="entry name" value="Methyl-accepting chemotaxis protein (MCP) signaling domain"/>
    <property type="match status" value="1"/>
</dbReference>
<organism evidence="9 10">
    <name type="scientific">Caulobacter vibrioides</name>
    <name type="common">Caulobacter crescentus</name>
    <dbReference type="NCBI Taxonomy" id="155892"/>
    <lineage>
        <taxon>Bacteria</taxon>
        <taxon>Pseudomonadati</taxon>
        <taxon>Pseudomonadota</taxon>
        <taxon>Alphaproteobacteria</taxon>
        <taxon>Caulobacterales</taxon>
        <taxon>Caulobacteraceae</taxon>
        <taxon>Caulobacter</taxon>
    </lineage>
</organism>
<evidence type="ECO:0000256" key="5">
    <source>
        <dbReference type="SAM" id="Coils"/>
    </source>
</evidence>
<dbReference type="Proteomes" id="UP000217311">
    <property type="component" value="Chromosome"/>
</dbReference>
<evidence type="ECO:0000256" key="6">
    <source>
        <dbReference type="SAM" id="Phobius"/>
    </source>
</evidence>
<comment type="similarity">
    <text evidence="3">Belongs to the methyl-accepting chemotaxis (MCP) protein family.</text>
</comment>
<dbReference type="GO" id="GO:0007165">
    <property type="term" value="P:signal transduction"/>
    <property type="evidence" value="ECO:0007669"/>
    <property type="project" value="UniProtKB-KW"/>
</dbReference>
<dbReference type="PROSITE" id="PS50885">
    <property type="entry name" value="HAMP"/>
    <property type="match status" value="1"/>
</dbReference>
<feature type="domain" description="HAMP" evidence="8">
    <location>
        <begin position="224"/>
        <end position="270"/>
    </location>
</feature>
<dbReference type="PANTHER" id="PTHR43531">
    <property type="entry name" value="PROTEIN ICFG"/>
    <property type="match status" value="1"/>
</dbReference>
<keyword evidence="2" id="KW-0145">Chemotaxis</keyword>
<dbReference type="InterPro" id="IPR004090">
    <property type="entry name" value="Chemotax_Me-accpt_rcpt"/>
</dbReference>
<dbReference type="RefSeq" id="WP_096051416.1">
    <property type="nucleotide sequence ID" value="NZ_CP023315.3"/>
</dbReference>
<dbReference type="GO" id="GO:0016020">
    <property type="term" value="C:membrane"/>
    <property type="evidence" value="ECO:0007669"/>
    <property type="project" value="UniProtKB-SubCell"/>
</dbReference>
<dbReference type="EMBL" id="CP023315">
    <property type="protein sequence ID" value="ATC31980.1"/>
    <property type="molecule type" value="Genomic_DNA"/>
</dbReference>
<dbReference type="PANTHER" id="PTHR43531:SF11">
    <property type="entry name" value="METHYL-ACCEPTING CHEMOTAXIS PROTEIN 3"/>
    <property type="match status" value="1"/>
</dbReference>
<evidence type="ECO:0000313" key="10">
    <source>
        <dbReference type="Proteomes" id="UP000217311"/>
    </source>
</evidence>
<dbReference type="GO" id="GO:0004888">
    <property type="term" value="F:transmembrane signaling receptor activity"/>
    <property type="evidence" value="ECO:0007669"/>
    <property type="project" value="InterPro"/>
</dbReference>
<feature type="coiled-coil region" evidence="5">
    <location>
        <begin position="174"/>
        <end position="201"/>
    </location>
</feature>
<dbReference type="Pfam" id="PF00015">
    <property type="entry name" value="MCPsignal"/>
    <property type="match status" value="1"/>
</dbReference>
<feature type="domain" description="Methyl-accepting transducer" evidence="7">
    <location>
        <begin position="275"/>
        <end position="504"/>
    </location>
</feature>
<feature type="transmembrane region" description="Helical" evidence="6">
    <location>
        <begin position="143"/>
        <end position="165"/>
    </location>
</feature>
<dbReference type="InterPro" id="IPR051310">
    <property type="entry name" value="MCP_chemotaxis"/>
</dbReference>
<gene>
    <name evidence="9" type="ORF">CA606_06215</name>
</gene>
<keyword evidence="6" id="KW-1133">Transmembrane helix</keyword>
<comment type="subcellular location">
    <subcellularLocation>
        <location evidence="1">Membrane</location>
    </subcellularLocation>
</comment>
<keyword evidence="5" id="KW-0175">Coiled coil</keyword>
<keyword evidence="6" id="KW-0472">Membrane</keyword>
<proteinExistence type="inferred from homology"/>
<evidence type="ECO:0000313" key="9">
    <source>
        <dbReference type="EMBL" id="ATC31980.1"/>
    </source>
</evidence>
<dbReference type="GO" id="GO:0006935">
    <property type="term" value="P:chemotaxis"/>
    <property type="evidence" value="ECO:0007669"/>
    <property type="project" value="UniProtKB-KW"/>
</dbReference>
<feature type="transmembrane region" description="Helical" evidence="6">
    <location>
        <begin position="17"/>
        <end position="37"/>
    </location>
</feature>
<protein>
    <submittedName>
        <fullName evidence="9">Methyl-accepting chemotaxis protein</fullName>
    </submittedName>
</protein>
<dbReference type="AlphaFoldDB" id="A0A290MXM5"/>
<dbReference type="SMART" id="SM00283">
    <property type="entry name" value="MA"/>
    <property type="match status" value="1"/>
</dbReference>